<keyword evidence="2" id="KW-0645">Protease</keyword>
<feature type="domain" description="Metalloprotease TldD/E C-terminal" evidence="6">
    <location>
        <begin position="259"/>
        <end position="492"/>
    </location>
</feature>
<dbReference type="Proteomes" id="UP000198505">
    <property type="component" value="Unassembled WGS sequence"/>
</dbReference>
<dbReference type="PANTHER" id="PTHR30624:SF4">
    <property type="entry name" value="METALLOPROTEASE TLDD"/>
    <property type="match status" value="1"/>
</dbReference>
<dbReference type="Pfam" id="PF19289">
    <property type="entry name" value="PmbA_TldD_3rd"/>
    <property type="match status" value="1"/>
</dbReference>
<dbReference type="GO" id="GO:0006508">
    <property type="term" value="P:proteolysis"/>
    <property type="evidence" value="ECO:0007669"/>
    <property type="project" value="UniProtKB-KW"/>
</dbReference>
<dbReference type="PIRSF" id="PIRSF004919">
    <property type="entry name" value="TldD"/>
    <property type="match status" value="1"/>
</dbReference>
<organism evidence="8 9">
    <name type="scientific">Vreelandella subterranea</name>
    <dbReference type="NCBI Taxonomy" id="416874"/>
    <lineage>
        <taxon>Bacteria</taxon>
        <taxon>Pseudomonadati</taxon>
        <taxon>Pseudomonadota</taxon>
        <taxon>Gammaproteobacteria</taxon>
        <taxon>Oceanospirillales</taxon>
        <taxon>Halomonadaceae</taxon>
        <taxon>Vreelandella</taxon>
    </lineage>
</organism>
<evidence type="ECO:0000256" key="1">
    <source>
        <dbReference type="ARBA" id="ARBA00005836"/>
    </source>
</evidence>
<dbReference type="SUPFAM" id="SSF111283">
    <property type="entry name" value="Putative modulator of DNA gyrase, PmbA/TldD"/>
    <property type="match status" value="1"/>
</dbReference>
<name>A0A1H9QZR1_9GAMM</name>
<dbReference type="InterPro" id="IPR025502">
    <property type="entry name" value="TldD"/>
</dbReference>
<evidence type="ECO:0000259" key="6">
    <source>
        <dbReference type="Pfam" id="PF19289"/>
    </source>
</evidence>
<comment type="similarity">
    <text evidence="1">Belongs to the peptidase U62 family.</text>
</comment>
<keyword evidence="9" id="KW-1185">Reference proteome</keyword>
<dbReference type="Gene3D" id="3.30.2290.10">
    <property type="entry name" value="PmbA/TldD superfamily"/>
    <property type="match status" value="1"/>
</dbReference>
<dbReference type="InterPro" id="IPR035068">
    <property type="entry name" value="TldD/PmbA_N"/>
</dbReference>
<dbReference type="Pfam" id="PF19290">
    <property type="entry name" value="PmbA_TldD_2nd"/>
    <property type="match status" value="1"/>
</dbReference>
<evidence type="ECO:0000259" key="7">
    <source>
        <dbReference type="Pfam" id="PF19290"/>
    </source>
</evidence>
<dbReference type="EMBL" id="FOGS01000002">
    <property type="protein sequence ID" value="SER65735.1"/>
    <property type="molecule type" value="Genomic_DNA"/>
</dbReference>
<evidence type="ECO:0000259" key="5">
    <source>
        <dbReference type="Pfam" id="PF01523"/>
    </source>
</evidence>
<feature type="domain" description="Metalloprotease TldD/E N-terminal" evidence="5">
    <location>
        <begin position="53"/>
        <end position="114"/>
    </location>
</feature>
<dbReference type="Pfam" id="PF01523">
    <property type="entry name" value="PmbA_TldD_1st"/>
    <property type="match status" value="1"/>
</dbReference>
<dbReference type="GO" id="GO:0008237">
    <property type="term" value="F:metallopeptidase activity"/>
    <property type="evidence" value="ECO:0007669"/>
    <property type="project" value="UniProtKB-KW"/>
</dbReference>
<protein>
    <submittedName>
        <fullName evidence="8">TldD protein</fullName>
    </submittedName>
</protein>
<reference evidence="9" key="1">
    <citation type="submission" date="2016-10" db="EMBL/GenBank/DDBJ databases">
        <authorList>
            <person name="Varghese N."/>
            <person name="Submissions S."/>
        </authorList>
    </citation>
    <scope>NUCLEOTIDE SEQUENCE [LARGE SCALE GENOMIC DNA]</scope>
    <source>
        <strain evidence="9">CGMCC 1.6495</strain>
    </source>
</reference>
<keyword evidence="3" id="KW-0378">Hydrolase</keyword>
<evidence type="ECO:0000313" key="9">
    <source>
        <dbReference type="Proteomes" id="UP000198505"/>
    </source>
</evidence>
<dbReference type="InterPro" id="IPR045570">
    <property type="entry name" value="Metalloprtase-TldD/E_cen_dom"/>
</dbReference>
<dbReference type="InterPro" id="IPR045569">
    <property type="entry name" value="Metalloprtase-TldD/E_C"/>
</dbReference>
<dbReference type="InterPro" id="IPR036059">
    <property type="entry name" value="TldD/PmbA_sf"/>
</dbReference>
<keyword evidence="4" id="KW-0482">Metalloprotease</keyword>
<proteinExistence type="inferred from homology"/>
<dbReference type="InterPro" id="IPR051463">
    <property type="entry name" value="Peptidase_U62_metallo"/>
</dbReference>
<dbReference type="NCBIfam" id="NF008006">
    <property type="entry name" value="PRK10735.1"/>
    <property type="match status" value="1"/>
</dbReference>
<feature type="domain" description="Metalloprotease TldD/E central" evidence="7">
    <location>
        <begin position="142"/>
        <end position="251"/>
    </location>
</feature>
<evidence type="ECO:0000256" key="4">
    <source>
        <dbReference type="ARBA" id="ARBA00023049"/>
    </source>
</evidence>
<sequence>MGLAASDFRRLSMTAHTNDLQTAVSILLSPGGLTLDALDSGLGYAMGAGIDYADLYFQRSWEEGWILEDGEVKEASYNIDGGVGVRALAGEKTGFAYSNQITADALMDTGKTAAGIVRSGKQLTGQAVNPVTAASYYAGIDPLAGLSADEKVAMLKDADRIARAADPSVTQVSASLSGTYEVVLVRASDGTLATDIRPLVRFNVSVIAVKNGRRERGSAGGGGRYSMSRLRDEQVSERYAKEAVRQALVNLEAVDAPAGQMPVVLGAGWPGILLHEAVGHGLEGDFNRKGSSAFAGRMGQRVASKGVTVVDDATLRDGRGSLSVDDEGTPGQYTSLIEDGVLTGYMQDKLNARLMGMAPTGNARRESFAHLPMPRMTNTVMLAGQDEPDDIIKSVKRGIYAVSFGGGQVDITSGKFVFSASEAYLIEDGRVTAPVKGATLIGNGPDAMSRVSMIGHDMALDTGIGVCGKEGQGVPVGVGQPTLKVDELTVGGTQS</sequence>
<gene>
    <name evidence="8" type="ORF">SAMN04487958_102158</name>
</gene>
<evidence type="ECO:0000313" key="8">
    <source>
        <dbReference type="EMBL" id="SER65735.1"/>
    </source>
</evidence>
<evidence type="ECO:0000256" key="3">
    <source>
        <dbReference type="ARBA" id="ARBA00022801"/>
    </source>
</evidence>
<dbReference type="InterPro" id="IPR002510">
    <property type="entry name" value="Metalloprtase-TldD/E_N"/>
</dbReference>
<dbReference type="STRING" id="416874.SAMN04487958_102158"/>
<dbReference type="GO" id="GO:0005829">
    <property type="term" value="C:cytosol"/>
    <property type="evidence" value="ECO:0007669"/>
    <property type="project" value="TreeGrafter"/>
</dbReference>
<dbReference type="PANTHER" id="PTHR30624">
    <property type="entry name" value="UNCHARACTERIZED PROTEIN TLDD AND PMBA"/>
    <property type="match status" value="1"/>
</dbReference>
<evidence type="ECO:0000256" key="2">
    <source>
        <dbReference type="ARBA" id="ARBA00022670"/>
    </source>
</evidence>
<dbReference type="AlphaFoldDB" id="A0A1H9QZR1"/>
<accession>A0A1H9QZR1</accession>